<reference evidence="2" key="1">
    <citation type="submission" date="2020-07" db="EMBL/GenBank/DDBJ databases">
        <title>Genome sequence and genetic diversity analysis of an under-domesticated orphan crop, white fonio (Digitaria exilis).</title>
        <authorList>
            <person name="Bennetzen J.L."/>
            <person name="Chen S."/>
            <person name="Ma X."/>
            <person name="Wang X."/>
            <person name="Yssel A.E.J."/>
            <person name="Chaluvadi S.R."/>
            <person name="Johnson M."/>
            <person name="Gangashetty P."/>
            <person name="Hamidou F."/>
            <person name="Sanogo M.D."/>
            <person name="Zwaenepoel A."/>
            <person name="Wallace J."/>
            <person name="Van De Peer Y."/>
            <person name="Van Deynze A."/>
        </authorList>
    </citation>
    <scope>NUCLEOTIDE SEQUENCE</scope>
    <source>
        <tissue evidence="2">Leaves</tissue>
    </source>
</reference>
<sequence>MATRTRSFLLVAAAVVCAVIVSPAAAAEPYLCTWRTVAHVDDPFIQFLGKWALEQQSVPLRFDKVDSAKAQGVHQCTSLTRNYELIIEAANRVGPGDDKYKAVVFVKYFAQPYKLVSFERISA</sequence>
<evidence type="ECO:0000313" key="3">
    <source>
        <dbReference type="Proteomes" id="UP000636709"/>
    </source>
</evidence>
<name>A0A835E2V4_9POAL</name>
<feature type="signal peptide" evidence="1">
    <location>
        <begin position="1"/>
        <end position="26"/>
    </location>
</feature>
<dbReference type="EMBL" id="JACEFO010002486">
    <property type="protein sequence ID" value="KAF8657857.1"/>
    <property type="molecule type" value="Genomic_DNA"/>
</dbReference>
<accession>A0A835E2V4</accession>
<dbReference type="GO" id="GO:0004869">
    <property type="term" value="F:cysteine-type endopeptidase inhibitor activity"/>
    <property type="evidence" value="ECO:0007669"/>
    <property type="project" value="InterPro"/>
</dbReference>
<comment type="caution">
    <text evidence="2">The sequence shown here is derived from an EMBL/GenBank/DDBJ whole genome shotgun (WGS) entry which is preliminary data.</text>
</comment>
<evidence type="ECO:0008006" key="4">
    <source>
        <dbReference type="Google" id="ProtNLM"/>
    </source>
</evidence>
<feature type="chain" id="PRO_5032666122" description="Cysteine proteinase inhibitor" evidence="1">
    <location>
        <begin position="27"/>
        <end position="123"/>
    </location>
</feature>
<evidence type="ECO:0000313" key="2">
    <source>
        <dbReference type="EMBL" id="KAF8657857.1"/>
    </source>
</evidence>
<dbReference type="Proteomes" id="UP000636709">
    <property type="component" value="Unassembled WGS sequence"/>
</dbReference>
<dbReference type="AlphaFoldDB" id="A0A835E2V4"/>
<gene>
    <name evidence="2" type="ORF">HU200_059667</name>
</gene>
<dbReference type="OrthoDB" id="657901at2759"/>
<dbReference type="PANTHER" id="PTHR47116">
    <property type="entry name" value="PHLOEM FILAMENT PROTEIN"/>
    <property type="match status" value="1"/>
</dbReference>
<organism evidence="2 3">
    <name type="scientific">Digitaria exilis</name>
    <dbReference type="NCBI Taxonomy" id="1010633"/>
    <lineage>
        <taxon>Eukaryota</taxon>
        <taxon>Viridiplantae</taxon>
        <taxon>Streptophyta</taxon>
        <taxon>Embryophyta</taxon>
        <taxon>Tracheophyta</taxon>
        <taxon>Spermatophyta</taxon>
        <taxon>Magnoliopsida</taxon>
        <taxon>Liliopsida</taxon>
        <taxon>Poales</taxon>
        <taxon>Poaceae</taxon>
        <taxon>PACMAD clade</taxon>
        <taxon>Panicoideae</taxon>
        <taxon>Panicodae</taxon>
        <taxon>Paniceae</taxon>
        <taxon>Anthephorinae</taxon>
        <taxon>Digitaria</taxon>
    </lineage>
</organism>
<proteinExistence type="predicted"/>
<keyword evidence="1" id="KW-0732">Signal</keyword>
<dbReference type="InterPro" id="IPR046350">
    <property type="entry name" value="Cystatin_sf"/>
</dbReference>
<keyword evidence="3" id="KW-1185">Reference proteome</keyword>
<dbReference type="Gene3D" id="3.10.450.10">
    <property type="match status" value="1"/>
</dbReference>
<evidence type="ECO:0000256" key="1">
    <source>
        <dbReference type="SAM" id="SignalP"/>
    </source>
</evidence>
<dbReference type="SUPFAM" id="SSF54403">
    <property type="entry name" value="Cystatin/monellin"/>
    <property type="match status" value="1"/>
</dbReference>
<dbReference type="InterPro" id="IPR027214">
    <property type="entry name" value="Cystatin"/>
</dbReference>
<protein>
    <recommendedName>
        <fullName evidence="4">Cysteine proteinase inhibitor</fullName>
    </recommendedName>
</protein>